<dbReference type="Proteomes" id="UP000565579">
    <property type="component" value="Unassembled WGS sequence"/>
</dbReference>
<name>A0A7X0NP69_9ACTN</name>
<dbReference type="AlphaFoldDB" id="A0A7X0NP69"/>
<accession>A0A7X0NP69</accession>
<protein>
    <submittedName>
        <fullName evidence="1">Uncharacterized protein</fullName>
    </submittedName>
</protein>
<reference evidence="1 2" key="1">
    <citation type="submission" date="2020-08" db="EMBL/GenBank/DDBJ databases">
        <title>Sequencing the genomes of 1000 actinobacteria strains.</title>
        <authorList>
            <person name="Klenk H.-P."/>
        </authorList>
    </citation>
    <scope>NUCLEOTIDE SEQUENCE [LARGE SCALE GENOMIC DNA]</scope>
    <source>
        <strain evidence="1 2">DSM 43768</strain>
    </source>
</reference>
<dbReference type="EMBL" id="JACHMI010000001">
    <property type="protein sequence ID" value="MBB6547043.1"/>
    <property type="molecule type" value="Genomic_DNA"/>
</dbReference>
<evidence type="ECO:0000313" key="2">
    <source>
        <dbReference type="Proteomes" id="UP000565579"/>
    </source>
</evidence>
<sequence>METFGLFQQTPSADWGTRQQVTTPDHVTRSFYERLVRVRGWATMPLTKAAAIVQRPREDLRGEYAKHEPLAKKLVATLWTKPLSPADASTKDLKLTADEQTHVRTGIETAAGLGIPRDTIVSRPFCARSTMPHKRIPPYGSKPNAS</sequence>
<gene>
    <name evidence="1" type="ORF">HD593_001838</name>
</gene>
<organism evidence="1 2">
    <name type="scientific">Nonomuraea rubra</name>
    <dbReference type="NCBI Taxonomy" id="46180"/>
    <lineage>
        <taxon>Bacteria</taxon>
        <taxon>Bacillati</taxon>
        <taxon>Actinomycetota</taxon>
        <taxon>Actinomycetes</taxon>
        <taxon>Streptosporangiales</taxon>
        <taxon>Streptosporangiaceae</taxon>
        <taxon>Nonomuraea</taxon>
    </lineage>
</organism>
<keyword evidence="2" id="KW-1185">Reference proteome</keyword>
<dbReference type="RefSeq" id="WP_185101756.1">
    <property type="nucleotide sequence ID" value="NZ_BAAAXY010000190.1"/>
</dbReference>
<evidence type="ECO:0000313" key="1">
    <source>
        <dbReference type="EMBL" id="MBB6547043.1"/>
    </source>
</evidence>
<proteinExistence type="predicted"/>
<comment type="caution">
    <text evidence="1">The sequence shown here is derived from an EMBL/GenBank/DDBJ whole genome shotgun (WGS) entry which is preliminary data.</text>
</comment>